<evidence type="ECO:0000313" key="3">
    <source>
        <dbReference type="Proteomes" id="UP001501787"/>
    </source>
</evidence>
<comment type="caution">
    <text evidence="2">The sequence shown here is derived from an EMBL/GenBank/DDBJ whole genome shotgun (WGS) entry which is preliminary data.</text>
</comment>
<reference evidence="3" key="1">
    <citation type="journal article" date="2019" name="Int. J. Syst. Evol. Microbiol.">
        <title>The Global Catalogue of Microorganisms (GCM) 10K type strain sequencing project: providing services to taxonomists for standard genome sequencing and annotation.</title>
        <authorList>
            <consortium name="The Broad Institute Genomics Platform"/>
            <consortium name="The Broad Institute Genome Sequencing Center for Infectious Disease"/>
            <person name="Wu L."/>
            <person name="Ma J."/>
        </authorList>
    </citation>
    <scope>NUCLEOTIDE SEQUENCE [LARGE SCALE GENOMIC DNA]</scope>
    <source>
        <strain evidence="3">JCM 16343</strain>
    </source>
</reference>
<evidence type="ECO:0000313" key="2">
    <source>
        <dbReference type="EMBL" id="GAA0317369.1"/>
    </source>
</evidence>
<dbReference type="EMBL" id="BAAAFR010000003">
    <property type="protein sequence ID" value="GAA0317369.1"/>
    <property type="molecule type" value="Genomic_DNA"/>
</dbReference>
<name>A0ABP3FK23_9GAMM</name>
<keyword evidence="3" id="KW-1185">Reference proteome</keyword>
<organism evidence="2 3">
    <name type="scientific">Psychrobacter aestuarii</name>
    <dbReference type="NCBI Taxonomy" id="556327"/>
    <lineage>
        <taxon>Bacteria</taxon>
        <taxon>Pseudomonadati</taxon>
        <taxon>Pseudomonadota</taxon>
        <taxon>Gammaproteobacteria</taxon>
        <taxon>Moraxellales</taxon>
        <taxon>Moraxellaceae</taxon>
        <taxon>Psychrobacter</taxon>
    </lineage>
</organism>
<dbReference type="Proteomes" id="UP001501787">
    <property type="component" value="Unassembled WGS sequence"/>
</dbReference>
<evidence type="ECO:0000256" key="1">
    <source>
        <dbReference type="SAM" id="MobiDB-lite"/>
    </source>
</evidence>
<feature type="region of interest" description="Disordered" evidence="1">
    <location>
        <begin position="1"/>
        <end position="22"/>
    </location>
</feature>
<protein>
    <submittedName>
        <fullName evidence="2">Uncharacterized protein</fullName>
    </submittedName>
</protein>
<accession>A0ABP3FK23</accession>
<sequence length="112" mass="12226">MTLITPSQAGYKASKVDWGSGGGGNGSQIYLAQAEIADEPLYTTQFQLLDASNKPREKVRYIAMFDNGDVTEGITNAEGKTQQFQTKQPEEVAVHFDIELLSGVEITRVGEK</sequence>
<proteinExistence type="predicted"/>
<gene>
    <name evidence="2" type="ORF">GCM10009129_13590</name>
</gene>